<comment type="similarity">
    <text evidence="1 2">Belongs to the terpene synthase family.</text>
</comment>
<dbReference type="GO" id="GO:0010333">
    <property type="term" value="F:terpene synthase activity"/>
    <property type="evidence" value="ECO:0007669"/>
    <property type="project" value="InterPro"/>
</dbReference>
<dbReference type="PANTHER" id="PTHR35201:SF4">
    <property type="entry name" value="BETA-PINACENE SYNTHASE-RELATED"/>
    <property type="match status" value="1"/>
</dbReference>
<evidence type="ECO:0000256" key="1">
    <source>
        <dbReference type="ARBA" id="ARBA00006333"/>
    </source>
</evidence>
<reference evidence="3" key="1">
    <citation type="submission" date="2019-12" db="EMBL/GenBank/DDBJ databases">
        <authorList>
            <person name="Wang P."/>
        </authorList>
    </citation>
    <scope>NUCLEOTIDE SEQUENCE</scope>
</reference>
<dbReference type="InterPro" id="IPR008949">
    <property type="entry name" value="Isoprenoid_synthase_dom_sf"/>
</dbReference>
<dbReference type="EC" id="4.2.3.-" evidence="2"/>
<keyword evidence="2" id="KW-0479">Metal-binding</keyword>
<dbReference type="AlphaFoldDB" id="A0A7M3UPY5"/>
<dbReference type="PANTHER" id="PTHR35201">
    <property type="entry name" value="TERPENE SYNTHASE"/>
    <property type="match status" value="1"/>
</dbReference>
<dbReference type="GO" id="GO:0046872">
    <property type="term" value="F:metal ion binding"/>
    <property type="evidence" value="ECO:0007669"/>
    <property type="project" value="UniProtKB-KW"/>
</dbReference>
<dbReference type="SUPFAM" id="SSF48576">
    <property type="entry name" value="Terpenoid synthases"/>
    <property type="match status" value="1"/>
</dbReference>
<comment type="cofactor">
    <cofactor evidence="2">
        <name>Mg(2+)</name>
        <dbReference type="ChEBI" id="CHEBI:18420"/>
    </cofactor>
</comment>
<dbReference type="Gene3D" id="1.10.600.10">
    <property type="entry name" value="Farnesyl Diphosphate Synthase"/>
    <property type="match status" value="1"/>
</dbReference>
<sequence>MEAIAAAHSHGGAAASSADMAANESSPRLLSQVHKLIIPPIPCSFPWKNHPDYKQLTVMSDAWVLAQFSNMHGAHGRPSSFSADHLINSAFHQVATLAFSNGLSPRMPPIIKMMDWFFMIDNILDDPQEMGADLARADHLVDNVLTVFLGTYQHPSSSPSAPLVSIITECAAEWWAEMCQGMPPKLKARLSKAFCDYLEANRQQVPFRNSRHLPDVETYLKIRADSIGWRPCAVVIEHAQAFELDDEALSHPLLIALHEATVQHITLVNDITSFKKEYMQGDFCNMVFILYFKKLYDSERVEAGRPEPTLQGAVLEVVKMIKERDDECVRLMREIGKCEKLMGKDGMVQYLEGLGLCMSGNLYWHLVSDRYGICATTDIHVTPPDMLAHHHLIINANQEASHIVPCGVMSDASIAPS</sequence>
<keyword evidence="2" id="KW-0456">Lyase</keyword>
<dbReference type="InterPro" id="IPR034686">
    <property type="entry name" value="Terpene_cyclase-like_2"/>
</dbReference>
<proteinExistence type="evidence at transcript level"/>
<dbReference type="GO" id="GO:0008299">
    <property type="term" value="P:isoprenoid biosynthetic process"/>
    <property type="evidence" value="ECO:0007669"/>
    <property type="project" value="UniProtKB-ARBA"/>
</dbReference>
<dbReference type="SMR" id="A0A7M3UPY5"/>
<protein>
    <recommendedName>
        <fullName evidence="2">Terpene synthase</fullName>
        <ecNumber evidence="2">4.2.3.-</ecNumber>
    </recommendedName>
</protein>
<dbReference type="SFLD" id="SFLDS00005">
    <property type="entry name" value="Isoprenoid_Synthase_Type_I"/>
    <property type="match status" value="1"/>
</dbReference>
<name>A0A7M3UPY5_ADICA</name>
<keyword evidence="2" id="KW-0460">Magnesium</keyword>
<dbReference type="EMBL" id="MN868308">
    <property type="protein sequence ID" value="QOJ43463.1"/>
    <property type="molecule type" value="mRNA"/>
</dbReference>
<dbReference type="SFLD" id="SFLDG01020">
    <property type="entry name" value="Terpene_Cyclase_Like_2"/>
    <property type="match status" value="1"/>
</dbReference>
<accession>A0A7M3UPY5</accession>
<evidence type="ECO:0000256" key="2">
    <source>
        <dbReference type="RuleBase" id="RU366034"/>
    </source>
</evidence>
<evidence type="ECO:0000313" key="3">
    <source>
        <dbReference type="EMBL" id="QOJ43463.1"/>
    </source>
</evidence>
<organism evidence="3">
    <name type="scientific">Adiantum capillus-veneris</name>
    <name type="common">Maidenhair fern</name>
    <dbReference type="NCBI Taxonomy" id="13818"/>
    <lineage>
        <taxon>Eukaryota</taxon>
        <taxon>Viridiplantae</taxon>
        <taxon>Streptophyta</taxon>
        <taxon>Embryophyta</taxon>
        <taxon>Tracheophyta</taxon>
        <taxon>Polypodiopsida</taxon>
        <taxon>Polypodiidae</taxon>
        <taxon>Polypodiales</taxon>
        <taxon>Pteridineae</taxon>
        <taxon>Pteridaceae</taxon>
        <taxon>Vittarioideae</taxon>
        <taxon>Adiantum</taxon>
    </lineage>
</organism>
<dbReference type="Pfam" id="PF19086">
    <property type="entry name" value="Terpene_syn_C_2"/>
    <property type="match status" value="1"/>
</dbReference>